<feature type="domain" description="Methyltransferase" evidence="5">
    <location>
        <begin position="82"/>
        <end position="170"/>
    </location>
</feature>
<protein>
    <recommendedName>
        <fullName evidence="3">Carboxy-S-adenosyl-L-methionine synthase</fullName>
        <shortName evidence="3">Cx-SAM synthase</shortName>
        <ecNumber evidence="3">2.1.3.-</ecNumber>
    </recommendedName>
</protein>
<sequence length="262" mass="30404">MKETDECIDASHDLALNHEMVESRDQLFEESGVAIEDFHFDSATASVFDDMVSRSVPFYAEMQRMTEEIAIDFATAGSNLFDLGCATGTTLLRLDLSLDSEVQFVGIDSSQDMLEKARQKFSQRKSVRKCKFITADLHREKIVENASVVVMILTLQFIRPLYRTQVIRSLIEGMNQQSCLIIFEKITLDDSLFNRLFIRYYYNMKKRQGYSDVEIARKREALENVLIPYRPEENYELLSEAGFTHIEEFFRWYNFSGILAVK</sequence>
<gene>
    <name evidence="3" type="primary">cmoA</name>
    <name evidence="6" type="ORF">TAO_1101</name>
</gene>
<dbReference type="SUPFAM" id="SSF53335">
    <property type="entry name" value="S-adenosyl-L-methionine-dependent methyltransferases"/>
    <property type="match status" value="1"/>
</dbReference>
<dbReference type="InterPro" id="IPR041698">
    <property type="entry name" value="Methyltransf_25"/>
</dbReference>
<dbReference type="PANTHER" id="PTHR43861:SF2">
    <property type="entry name" value="CARBOXY-S-ADENOSYL-L-METHIONINE SYNTHASE"/>
    <property type="match status" value="1"/>
</dbReference>
<keyword evidence="2 3" id="KW-0949">S-adenosyl-L-methionine</keyword>
<dbReference type="GO" id="GO:1904047">
    <property type="term" value="F:S-adenosyl-L-methionine binding"/>
    <property type="evidence" value="ECO:0007669"/>
    <property type="project" value="UniProtKB-UniRule"/>
</dbReference>
<comment type="subunit">
    <text evidence="3">Homodimer.</text>
</comment>
<feature type="binding site" evidence="3">
    <location>
        <position position="219"/>
    </location>
    <ligand>
        <name>S-adenosyl-L-methionine</name>
        <dbReference type="ChEBI" id="CHEBI:59789"/>
    </ligand>
</feature>
<feature type="binding site" evidence="3 4">
    <location>
        <position position="59"/>
    </location>
    <ligand>
        <name>S-adenosyl-L-methionine</name>
        <dbReference type="ChEBI" id="CHEBI:59789"/>
    </ligand>
</feature>
<comment type="catalytic activity">
    <reaction evidence="3">
        <text>prephenate + S-adenosyl-L-methionine = carboxy-S-adenosyl-L-methionine + 3-phenylpyruvate + H2O</text>
        <dbReference type="Rhea" id="RHEA:51692"/>
        <dbReference type="ChEBI" id="CHEBI:15377"/>
        <dbReference type="ChEBI" id="CHEBI:18005"/>
        <dbReference type="ChEBI" id="CHEBI:29934"/>
        <dbReference type="ChEBI" id="CHEBI:59789"/>
        <dbReference type="ChEBI" id="CHEBI:134278"/>
    </reaction>
</comment>
<dbReference type="Proteomes" id="UP000243679">
    <property type="component" value="Chromosome"/>
</dbReference>
<evidence type="ECO:0000313" key="6">
    <source>
        <dbReference type="EMBL" id="BAW80471.1"/>
    </source>
</evidence>
<dbReference type="KEGG" id="ntt:TAO_1101"/>
<evidence type="ECO:0000259" key="5">
    <source>
        <dbReference type="Pfam" id="PF13649"/>
    </source>
</evidence>
<dbReference type="InterPro" id="IPR005271">
    <property type="entry name" value="CmoA"/>
</dbReference>
<comment type="similarity">
    <text evidence="3">Belongs to the class I-like SAM-binding methyltransferase superfamily. Cx-SAM synthase family.</text>
</comment>
<dbReference type="NCBIfam" id="TIGR00740">
    <property type="entry name" value="carboxy-S-adenosyl-L-methionine synthase CmoA"/>
    <property type="match status" value="1"/>
</dbReference>
<dbReference type="PANTHER" id="PTHR43861">
    <property type="entry name" value="TRANS-ACONITATE 2-METHYLTRANSFERASE-RELATED"/>
    <property type="match status" value="1"/>
</dbReference>
<evidence type="ECO:0000256" key="2">
    <source>
        <dbReference type="ARBA" id="ARBA00022691"/>
    </source>
</evidence>
<reference evidence="6 7" key="1">
    <citation type="journal article" date="2017" name="ISME J.">
        <title>An acid-tolerant ammonia-oxidizing ?-proteobacterium from soil.</title>
        <authorList>
            <person name="Hayatsu M."/>
            <person name="Tago K."/>
            <person name="Uchiyama I."/>
            <person name="Toyoda A."/>
            <person name="Wang Y."/>
            <person name="Shimomura Y."/>
            <person name="Okubo T."/>
            <person name="Kurisu F."/>
            <person name="Hirono Y."/>
            <person name="Nonaka K."/>
            <person name="Akiyama H."/>
            <person name="Itoh T."/>
            <person name="Takami H."/>
        </authorList>
    </citation>
    <scope>NUCLEOTIDE SEQUENCE [LARGE SCALE GENOMIC DNA]</scope>
    <source>
        <strain evidence="6 7">TAO100</strain>
    </source>
</reference>
<evidence type="ECO:0000256" key="4">
    <source>
        <dbReference type="PIRSR" id="PIRSR006325-1"/>
    </source>
</evidence>
<dbReference type="GO" id="GO:0002098">
    <property type="term" value="P:tRNA wobble uridine modification"/>
    <property type="evidence" value="ECO:0007669"/>
    <property type="project" value="InterPro"/>
</dbReference>
<dbReference type="EC" id="2.1.3.-" evidence="3"/>
<comment type="function">
    <text evidence="3">Catalyzes the conversion of S-adenosyl-L-methionine (SAM) to carboxy-S-adenosyl-L-methionine (Cx-SAM).</text>
</comment>
<evidence type="ECO:0000256" key="3">
    <source>
        <dbReference type="HAMAP-Rule" id="MF_01589"/>
    </source>
</evidence>
<dbReference type="PIRSF" id="PIRSF006325">
    <property type="entry name" value="MeTrfase_bac"/>
    <property type="match status" value="1"/>
</dbReference>
<feature type="binding site" evidence="3">
    <location>
        <begin position="136"/>
        <end position="137"/>
    </location>
    <ligand>
        <name>S-adenosyl-L-methionine</name>
        <dbReference type="ChEBI" id="CHEBI:59789"/>
    </ligand>
</feature>
<evidence type="ECO:0000313" key="7">
    <source>
        <dbReference type="Proteomes" id="UP000243679"/>
    </source>
</evidence>
<dbReference type="GO" id="GO:0016743">
    <property type="term" value="F:carboxyl- or carbamoyltransferase activity"/>
    <property type="evidence" value="ECO:0007669"/>
    <property type="project" value="UniProtKB-UniRule"/>
</dbReference>
<name>A0A1Q2SMY0_9GAMM</name>
<dbReference type="Pfam" id="PF13649">
    <property type="entry name" value="Methyltransf_25"/>
    <property type="match status" value="1"/>
</dbReference>
<organism evidence="6 7">
    <name type="scientific">Candidatus Nitrosoglobus terrae</name>
    <dbReference type="NCBI Taxonomy" id="1630141"/>
    <lineage>
        <taxon>Bacteria</taxon>
        <taxon>Pseudomonadati</taxon>
        <taxon>Pseudomonadota</taxon>
        <taxon>Gammaproteobacteria</taxon>
        <taxon>Chromatiales</taxon>
        <taxon>Chromatiaceae</taxon>
        <taxon>Candidatus Nitrosoglobus</taxon>
    </lineage>
</organism>
<comment type="caution">
    <text evidence="3">Lacks conserved residue(s) required for the propagation of feature annotation.</text>
</comment>
<dbReference type="AlphaFoldDB" id="A0A1Q2SMY0"/>
<dbReference type="InterPro" id="IPR029063">
    <property type="entry name" value="SAM-dependent_MTases_sf"/>
</dbReference>
<proteinExistence type="inferred from homology"/>
<accession>A0A1Q2SMY0</accession>
<dbReference type="HAMAP" id="MF_01589">
    <property type="entry name" value="Cx_SAM_synthase"/>
    <property type="match status" value="1"/>
</dbReference>
<dbReference type="Gene3D" id="3.40.50.150">
    <property type="entry name" value="Vaccinia Virus protein VP39"/>
    <property type="match status" value="1"/>
</dbReference>
<keyword evidence="7" id="KW-1185">Reference proteome</keyword>
<evidence type="ECO:0000256" key="1">
    <source>
        <dbReference type="ARBA" id="ARBA00022679"/>
    </source>
</evidence>
<dbReference type="CDD" id="cd02440">
    <property type="entry name" value="AdoMet_MTases"/>
    <property type="match status" value="1"/>
</dbReference>
<dbReference type="EMBL" id="AP014836">
    <property type="protein sequence ID" value="BAW80471.1"/>
    <property type="molecule type" value="Genomic_DNA"/>
</dbReference>
<keyword evidence="1 3" id="KW-0808">Transferase</keyword>